<organism evidence="9 10">
    <name type="scientific">Convivina intestini</name>
    <dbReference type="NCBI Taxonomy" id="1505726"/>
    <lineage>
        <taxon>Bacteria</taxon>
        <taxon>Bacillati</taxon>
        <taxon>Bacillota</taxon>
        <taxon>Bacilli</taxon>
        <taxon>Lactobacillales</taxon>
        <taxon>Lactobacillaceae</taxon>
        <taxon>Convivina</taxon>
    </lineage>
</organism>
<feature type="transmembrane region" description="Helical" evidence="8">
    <location>
        <begin position="39"/>
        <end position="58"/>
    </location>
</feature>
<dbReference type="RefSeq" id="WP_089940372.1">
    <property type="nucleotide sequence ID" value="NZ_CAKOEX010000007.1"/>
</dbReference>
<comment type="subcellular location">
    <subcellularLocation>
        <location evidence="1">Cell membrane</location>
        <topology evidence="1">Multi-pass membrane protein</topology>
    </subcellularLocation>
</comment>
<keyword evidence="5 8" id="KW-0812">Transmembrane</keyword>
<keyword evidence="10" id="KW-1185">Reference proteome</keyword>
<evidence type="ECO:0000256" key="5">
    <source>
        <dbReference type="ARBA" id="ARBA00022692"/>
    </source>
</evidence>
<evidence type="ECO:0000256" key="1">
    <source>
        <dbReference type="ARBA" id="ARBA00004651"/>
    </source>
</evidence>
<evidence type="ECO:0000256" key="8">
    <source>
        <dbReference type="SAM" id="Phobius"/>
    </source>
</evidence>
<dbReference type="Pfam" id="PF01594">
    <property type="entry name" value="AI-2E_transport"/>
    <property type="match status" value="1"/>
</dbReference>
<evidence type="ECO:0000256" key="4">
    <source>
        <dbReference type="ARBA" id="ARBA00022475"/>
    </source>
</evidence>
<evidence type="ECO:0000313" key="9">
    <source>
        <dbReference type="EMBL" id="PVY83472.1"/>
    </source>
</evidence>
<feature type="transmembrane region" description="Helical" evidence="8">
    <location>
        <begin position="243"/>
        <end position="269"/>
    </location>
</feature>
<dbReference type="GO" id="GO:0055085">
    <property type="term" value="P:transmembrane transport"/>
    <property type="evidence" value="ECO:0007669"/>
    <property type="project" value="TreeGrafter"/>
</dbReference>
<keyword evidence="3" id="KW-0813">Transport</keyword>
<feature type="transmembrane region" description="Helical" evidence="8">
    <location>
        <begin position="79"/>
        <end position="104"/>
    </location>
</feature>
<feature type="transmembrane region" description="Helical" evidence="8">
    <location>
        <begin position="334"/>
        <end position="359"/>
    </location>
</feature>
<dbReference type="Proteomes" id="UP000245433">
    <property type="component" value="Unassembled WGS sequence"/>
</dbReference>
<dbReference type="PANTHER" id="PTHR21716">
    <property type="entry name" value="TRANSMEMBRANE PROTEIN"/>
    <property type="match status" value="1"/>
</dbReference>
<gene>
    <name evidence="9" type="ORF">C7384_10778</name>
</gene>
<evidence type="ECO:0000256" key="2">
    <source>
        <dbReference type="ARBA" id="ARBA00009773"/>
    </source>
</evidence>
<protein>
    <submittedName>
        <fullName evidence="9">Putative PurR-regulated permease PerM</fullName>
    </submittedName>
</protein>
<accession>A0A2U1D7G2</accession>
<keyword evidence="4" id="KW-1003">Cell membrane</keyword>
<evidence type="ECO:0000256" key="6">
    <source>
        <dbReference type="ARBA" id="ARBA00022989"/>
    </source>
</evidence>
<dbReference type="OrthoDB" id="9793390at2"/>
<evidence type="ECO:0000313" key="10">
    <source>
        <dbReference type="Proteomes" id="UP000245433"/>
    </source>
</evidence>
<feature type="transmembrane region" description="Helical" evidence="8">
    <location>
        <begin position="168"/>
        <end position="190"/>
    </location>
</feature>
<evidence type="ECO:0000256" key="3">
    <source>
        <dbReference type="ARBA" id="ARBA00022448"/>
    </source>
</evidence>
<proteinExistence type="inferred from homology"/>
<name>A0A2U1D7G2_9LACO</name>
<reference evidence="9 10" key="1">
    <citation type="submission" date="2018-04" db="EMBL/GenBank/DDBJ databases">
        <title>Genomic Encyclopedia of Type Strains, Phase IV (KMG-IV): sequencing the most valuable type-strain genomes for metagenomic binning, comparative biology and taxonomic classification.</title>
        <authorList>
            <person name="Goeker M."/>
        </authorList>
    </citation>
    <scope>NUCLEOTIDE SEQUENCE [LARGE SCALE GENOMIC DNA]</scope>
    <source>
        <strain evidence="9 10">DSM 28795</strain>
    </source>
</reference>
<dbReference type="EMBL" id="QEKT01000007">
    <property type="protein sequence ID" value="PVY83472.1"/>
    <property type="molecule type" value="Genomic_DNA"/>
</dbReference>
<keyword evidence="6 8" id="KW-1133">Transmembrane helix</keyword>
<sequence>MFPNKKSKKLFFWTIELLALALLLYVVLRFDFVMHPVSVFISTVFMPLLISGFLYYLLKPLLKLIEKVQIKSWKISHNLAVILTFLVFLLVVIGAGLIFVPIIINEITNLINSVPSFIRQGREITDQLMHSHWFKRLNITVSEDDLKNSINQYASSAVSITAGTLKNVIVTTTTVTLNILTVPIILFYMLSDGDRLIPAIQKFFSNRHNDQIAELAGQMDQTIERYISGQAIQMVFVGLSMSLGYWIAGLPYIWLLGLIAGIANIVPYVGPGIGVIPALILAIPLSWKAVIIVLVAMAVVQQITGSIIYPAVLGKSLQIHPLTIMLLLLGAGNLWGIVGMILVVPVYAISRTIVLYVVAMRNIDKL</sequence>
<comment type="caution">
    <text evidence="9">The sequence shown here is derived from an EMBL/GenBank/DDBJ whole genome shotgun (WGS) entry which is preliminary data.</text>
</comment>
<keyword evidence="7 8" id="KW-0472">Membrane</keyword>
<dbReference type="AlphaFoldDB" id="A0A2U1D7G2"/>
<evidence type="ECO:0000256" key="7">
    <source>
        <dbReference type="ARBA" id="ARBA00023136"/>
    </source>
</evidence>
<dbReference type="PANTHER" id="PTHR21716:SF53">
    <property type="entry name" value="PERMEASE PERM-RELATED"/>
    <property type="match status" value="1"/>
</dbReference>
<dbReference type="GO" id="GO:0005886">
    <property type="term" value="C:plasma membrane"/>
    <property type="evidence" value="ECO:0007669"/>
    <property type="project" value="UniProtKB-SubCell"/>
</dbReference>
<dbReference type="InterPro" id="IPR002549">
    <property type="entry name" value="AI-2E-like"/>
</dbReference>
<comment type="similarity">
    <text evidence="2">Belongs to the autoinducer-2 exporter (AI-2E) (TC 2.A.86) family.</text>
</comment>